<comment type="caution">
    <text evidence="2">The sequence shown here is derived from an EMBL/GenBank/DDBJ whole genome shotgun (WGS) entry which is preliminary data.</text>
</comment>
<dbReference type="AlphaFoldDB" id="A0A8X6SBP1"/>
<sequence>MNVVCINCDLTQSEICSSKQLVDTKLHQISNVSKNKLFNTPFDVNMRIVQGILSLGLGYSTLEKFCMHMNLSIMSSKTFNSYKAKVLNGHLVGSNHLLVDVRKNVREAYGSNNDKDIVDIGVSYEGSWLTRGHTSNIGVGCVIDLLTGFVIDNEVMSKRCGECEQTKFALEEDSADFRIWYEGHQDVCSATYVGSSGAMEVNAAVKLWERSESIDFRYTTLLSDGDSKSFLELKERNVYGSETQIKNEECINHVSKRLGTALRQTVKDWRVKGVTLGGKKHGSLKKTN</sequence>
<reference evidence="2" key="1">
    <citation type="submission" date="2020-08" db="EMBL/GenBank/DDBJ databases">
        <title>Multicomponent nature underlies the extraordinary mechanical properties of spider dragline silk.</title>
        <authorList>
            <person name="Kono N."/>
            <person name="Nakamura H."/>
            <person name="Mori M."/>
            <person name="Yoshida Y."/>
            <person name="Ohtoshi R."/>
            <person name="Malay A.D."/>
            <person name="Moran D.A.P."/>
            <person name="Tomita M."/>
            <person name="Numata K."/>
            <person name="Arakawa K."/>
        </authorList>
    </citation>
    <scope>NUCLEOTIDE SEQUENCE</scope>
</reference>
<keyword evidence="3" id="KW-1185">Reference proteome</keyword>
<accession>A0A8X6SBP1</accession>
<gene>
    <name evidence="2" type="primary">AVEN_209983_1</name>
    <name evidence="2" type="ORF">TNCV_1198461</name>
</gene>
<protein>
    <recommendedName>
        <fullName evidence="1">Mutator-like transposase domain-containing protein</fullName>
    </recommendedName>
</protein>
<dbReference type="Pfam" id="PF20700">
    <property type="entry name" value="Mutator"/>
    <property type="match status" value="1"/>
</dbReference>
<evidence type="ECO:0000313" key="2">
    <source>
        <dbReference type="EMBL" id="GFY04068.1"/>
    </source>
</evidence>
<evidence type="ECO:0000313" key="3">
    <source>
        <dbReference type="Proteomes" id="UP000887159"/>
    </source>
</evidence>
<organism evidence="2 3">
    <name type="scientific">Trichonephila clavipes</name>
    <name type="common">Golden silk orbweaver</name>
    <name type="synonym">Nephila clavipes</name>
    <dbReference type="NCBI Taxonomy" id="2585209"/>
    <lineage>
        <taxon>Eukaryota</taxon>
        <taxon>Metazoa</taxon>
        <taxon>Ecdysozoa</taxon>
        <taxon>Arthropoda</taxon>
        <taxon>Chelicerata</taxon>
        <taxon>Arachnida</taxon>
        <taxon>Araneae</taxon>
        <taxon>Araneomorphae</taxon>
        <taxon>Entelegynae</taxon>
        <taxon>Araneoidea</taxon>
        <taxon>Nephilidae</taxon>
        <taxon>Trichonephila</taxon>
    </lineage>
</organism>
<evidence type="ECO:0000259" key="1">
    <source>
        <dbReference type="Pfam" id="PF20700"/>
    </source>
</evidence>
<name>A0A8X6SBP1_TRICX</name>
<dbReference type="Proteomes" id="UP000887159">
    <property type="component" value="Unassembled WGS sequence"/>
</dbReference>
<proteinExistence type="predicted"/>
<dbReference type="InterPro" id="IPR049012">
    <property type="entry name" value="Mutator_transp_dom"/>
</dbReference>
<feature type="domain" description="Mutator-like transposase" evidence="1">
    <location>
        <begin position="8"/>
        <end position="267"/>
    </location>
</feature>
<dbReference type="EMBL" id="BMAU01021243">
    <property type="protein sequence ID" value="GFY04068.1"/>
    <property type="molecule type" value="Genomic_DNA"/>
</dbReference>